<sequence length="182" mass="20033">MDGNENKITIAEVFDRHRKSISYMYDFGDRWPHDIEMEKSAEPDPAASYPVCVAGRGDAPVEDWCEGDDEPAWIPYDRADINARFARLSGGGPEAAARLHDDVETILTDAYGEAEETTAFLTVLEEEISFPVPATLLGEPVIVTGLTEDDARAELRARCRGKSAKRLVSFARTACRRPGSVA</sequence>
<proteinExistence type="predicted"/>
<dbReference type="PANTHER" id="PTHR41878">
    <property type="entry name" value="LEXA REPRESSOR-RELATED"/>
    <property type="match status" value="1"/>
</dbReference>
<comment type="caution">
    <text evidence="2">The sequence shown here is derived from an EMBL/GenBank/DDBJ whole genome shotgun (WGS) entry which is preliminary data.</text>
</comment>
<dbReference type="Pfam" id="PF07929">
    <property type="entry name" value="PRiA4_ORF3"/>
    <property type="match status" value="1"/>
</dbReference>
<dbReference type="SUPFAM" id="SSF159941">
    <property type="entry name" value="MM3350-like"/>
    <property type="match status" value="1"/>
</dbReference>
<protein>
    <recommendedName>
        <fullName evidence="1">Plasmid pRiA4b Orf3-like domain-containing protein</fullName>
    </recommendedName>
</protein>
<dbReference type="Gene3D" id="3.10.290.30">
    <property type="entry name" value="MM3350-like"/>
    <property type="match status" value="1"/>
</dbReference>
<evidence type="ECO:0000259" key="1">
    <source>
        <dbReference type="Pfam" id="PF07929"/>
    </source>
</evidence>
<feature type="domain" description="Plasmid pRiA4b Orf3-like" evidence="1">
    <location>
        <begin position="4"/>
        <end position="63"/>
    </location>
</feature>
<gene>
    <name evidence="2" type="ORF">ACFSXZ_08330</name>
</gene>
<dbReference type="InterPro" id="IPR012912">
    <property type="entry name" value="Plasmid_pRiA4b_Orf3-like"/>
</dbReference>
<dbReference type="InterPro" id="IPR024047">
    <property type="entry name" value="MM3350-like_sf"/>
</dbReference>
<keyword evidence="3" id="KW-1185">Reference proteome</keyword>
<dbReference type="Proteomes" id="UP001597417">
    <property type="component" value="Unassembled WGS sequence"/>
</dbReference>
<name>A0ABW5FQC1_9PSEU</name>
<reference evidence="3" key="1">
    <citation type="journal article" date="2019" name="Int. J. Syst. Evol. Microbiol.">
        <title>The Global Catalogue of Microorganisms (GCM) 10K type strain sequencing project: providing services to taxonomists for standard genome sequencing and annotation.</title>
        <authorList>
            <consortium name="The Broad Institute Genomics Platform"/>
            <consortium name="The Broad Institute Genome Sequencing Center for Infectious Disease"/>
            <person name="Wu L."/>
            <person name="Ma J."/>
        </authorList>
    </citation>
    <scope>NUCLEOTIDE SEQUENCE [LARGE SCALE GENOMIC DNA]</scope>
    <source>
        <strain evidence="3">CGMCC 4.7645</strain>
    </source>
</reference>
<accession>A0ABW5FQC1</accession>
<dbReference type="RefSeq" id="WP_378263031.1">
    <property type="nucleotide sequence ID" value="NZ_JBHUKR010000006.1"/>
</dbReference>
<dbReference type="EMBL" id="JBHUKR010000006">
    <property type="protein sequence ID" value="MFD2416335.1"/>
    <property type="molecule type" value="Genomic_DNA"/>
</dbReference>
<dbReference type="PANTHER" id="PTHR41878:SF1">
    <property type="entry name" value="TNPR PROTEIN"/>
    <property type="match status" value="1"/>
</dbReference>
<organism evidence="2 3">
    <name type="scientific">Amycolatopsis pigmentata</name>
    <dbReference type="NCBI Taxonomy" id="450801"/>
    <lineage>
        <taxon>Bacteria</taxon>
        <taxon>Bacillati</taxon>
        <taxon>Actinomycetota</taxon>
        <taxon>Actinomycetes</taxon>
        <taxon>Pseudonocardiales</taxon>
        <taxon>Pseudonocardiaceae</taxon>
        <taxon>Amycolatopsis</taxon>
    </lineage>
</organism>
<evidence type="ECO:0000313" key="2">
    <source>
        <dbReference type="EMBL" id="MFD2416335.1"/>
    </source>
</evidence>
<evidence type="ECO:0000313" key="3">
    <source>
        <dbReference type="Proteomes" id="UP001597417"/>
    </source>
</evidence>